<evidence type="ECO:0000256" key="5">
    <source>
        <dbReference type="ARBA" id="ARBA00022989"/>
    </source>
</evidence>
<dbReference type="PROSITE" id="PS51202">
    <property type="entry name" value="RCK_C"/>
    <property type="match status" value="2"/>
</dbReference>
<feature type="transmembrane region" description="Helical" evidence="7">
    <location>
        <begin position="428"/>
        <end position="457"/>
    </location>
</feature>
<dbReference type="InterPro" id="IPR004680">
    <property type="entry name" value="Cit_transptr-like_dom"/>
</dbReference>
<dbReference type="InterPro" id="IPR036721">
    <property type="entry name" value="RCK_C_sf"/>
</dbReference>
<dbReference type="FunFam" id="3.30.70.1450:FF:000009">
    <property type="entry name" value="SLC13 family permease"/>
    <property type="match status" value="1"/>
</dbReference>
<proteinExistence type="predicted"/>
<evidence type="ECO:0000256" key="4">
    <source>
        <dbReference type="ARBA" id="ARBA00022737"/>
    </source>
</evidence>
<dbReference type="AlphaFoldDB" id="A0A8J7GD68"/>
<feature type="transmembrane region" description="Helical" evidence="7">
    <location>
        <begin position="173"/>
        <end position="194"/>
    </location>
</feature>
<dbReference type="GO" id="GO:0005886">
    <property type="term" value="C:plasma membrane"/>
    <property type="evidence" value="ECO:0007669"/>
    <property type="project" value="TreeGrafter"/>
</dbReference>
<feature type="transmembrane region" description="Helical" evidence="7">
    <location>
        <begin position="93"/>
        <end position="122"/>
    </location>
</feature>
<dbReference type="EMBL" id="JADKPV010000007">
    <property type="protein sequence ID" value="MBF4502035.1"/>
    <property type="molecule type" value="Genomic_DNA"/>
</dbReference>
<feature type="transmembrane region" description="Helical" evidence="7">
    <location>
        <begin position="469"/>
        <end position="487"/>
    </location>
</feature>
<keyword evidence="10" id="KW-1185">Reference proteome</keyword>
<keyword evidence="2" id="KW-0813">Transport</keyword>
<keyword evidence="4" id="KW-0677">Repeat</keyword>
<dbReference type="Proteomes" id="UP000622653">
    <property type="component" value="Unassembled WGS sequence"/>
</dbReference>
<dbReference type="RefSeq" id="WP_194563521.1">
    <property type="nucleotide sequence ID" value="NZ_JADKPV010000007.1"/>
</dbReference>
<gene>
    <name evidence="9" type="ORF">IRY55_11770</name>
</gene>
<dbReference type="GO" id="GO:0006813">
    <property type="term" value="P:potassium ion transport"/>
    <property type="evidence" value="ECO:0007669"/>
    <property type="project" value="InterPro"/>
</dbReference>
<dbReference type="Pfam" id="PF02080">
    <property type="entry name" value="TrkA_C"/>
    <property type="match status" value="2"/>
</dbReference>
<dbReference type="GO" id="GO:0008324">
    <property type="term" value="F:monoatomic cation transmembrane transporter activity"/>
    <property type="evidence" value="ECO:0007669"/>
    <property type="project" value="InterPro"/>
</dbReference>
<protein>
    <submittedName>
        <fullName evidence="9">SLC13 family permease</fullName>
    </submittedName>
</protein>
<evidence type="ECO:0000256" key="6">
    <source>
        <dbReference type="ARBA" id="ARBA00023136"/>
    </source>
</evidence>
<comment type="subcellular location">
    <subcellularLocation>
        <location evidence="1">Membrane</location>
        <topology evidence="1">Multi-pass membrane protein</topology>
    </subcellularLocation>
</comment>
<sequence length="614" mass="66815">MELTITFTILAVTIILFMTNKVRADLVALLAILALVLTGVLTAPEALSGFSNSVVIMLAALFIVGAGIVRTGLAQLAGDLLIRVAGENEKRLFIALMLIVAFVGAFMSNTGTVAIMLPIVVAIAMKINENLSKYLLPLSYIASFSGLLTLIASPANLIVSETLVKNGYPKLGFFQMTPIGLIGVIVGVIYLFFIRHRLGKSNQRNDASKNSYQLSPFKIMQEYELNNRLIRVDVPKESRIIGKRLSQLKLPHEFQLCILKIKRSSAEGMHFLPITFQKMADASTVFEERDELYIQGQIDNVHRFAEKYHLTVQEVDEEAEELISKQMGIAEVLLTPKSTLLNKTIREIGFREKYDVNILGINRQGKLVLKEMTKVKLKFGDALLVQGDWESIERLAGETKDVVVIGRPEQHAGAAAATGKAPIAAFNLLLMVALMVFDIVPAVVAVSIGAILMILTGCIRNMDDAYREINWETVVLIGAMLPMAIALEKTGGMELLSEGIIDSLGSFGTLGVLAGIYVLTMLFGQFISNTATAVLFAPIAMNAALMMDSNPTSFLIAVAVGANMSFATPVASPTNALVMTAGGYRFTDFVKAGVPLQIIMFIVMMIALPLLFPF</sequence>
<feature type="transmembrane region" description="Helical" evidence="7">
    <location>
        <begin position="134"/>
        <end position="153"/>
    </location>
</feature>
<reference evidence="9" key="1">
    <citation type="submission" date="2020-11" db="EMBL/GenBank/DDBJ databases">
        <title>Multidrug resistant novel bacterium Savagea serpentis sp. nov., isolated from the scats of a vine snake (Ahaetulla nasuta).</title>
        <authorList>
            <person name="Venkata Ramana V."/>
            <person name="Vikas Patil S."/>
            <person name="Yogita Lugani V."/>
        </authorList>
    </citation>
    <scope>NUCLEOTIDE SEQUENCE</scope>
    <source>
        <strain evidence="9">SN6</strain>
    </source>
</reference>
<evidence type="ECO:0000313" key="9">
    <source>
        <dbReference type="EMBL" id="MBF4502035.1"/>
    </source>
</evidence>
<feature type="domain" description="RCK C-terminal" evidence="8">
    <location>
        <begin position="317"/>
        <end position="401"/>
    </location>
</feature>
<feature type="transmembrane region" description="Helical" evidence="7">
    <location>
        <begin position="554"/>
        <end position="572"/>
    </location>
</feature>
<evidence type="ECO:0000256" key="2">
    <source>
        <dbReference type="ARBA" id="ARBA00022448"/>
    </source>
</evidence>
<feature type="transmembrane region" description="Helical" evidence="7">
    <location>
        <begin position="26"/>
        <end position="47"/>
    </location>
</feature>
<dbReference type="SUPFAM" id="SSF116726">
    <property type="entry name" value="TrkA C-terminal domain-like"/>
    <property type="match status" value="2"/>
</dbReference>
<name>A0A8J7GD68_9BACL</name>
<organism evidence="9 10">
    <name type="scientific">Savagea serpentis</name>
    <dbReference type="NCBI Taxonomy" id="2785297"/>
    <lineage>
        <taxon>Bacteria</taxon>
        <taxon>Bacillati</taxon>
        <taxon>Bacillota</taxon>
        <taxon>Bacilli</taxon>
        <taxon>Bacillales</taxon>
        <taxon>Caryophanaceae</taxon>
        <taxon>Savagea</taxon>
    </lineage>
</organism>
<dbReference type="InterPro" id="IPR051679">
    <property type="entry name" value="DASS-Related_Transporters"/>
</dbReference>
<feature type="transmembrane region" description="Helical" evidence="7">
    <location>
        <begin position="499"/>
        <end position="520"/>
    </location>
</feature>
<keyword evidence="5 7" id="KW-1133">Transmembrane helix</keyword>
<dbReference type="InterPro" id="IPR006037">
    <property type="entry name" value="RCK_C"/>
</dbReference>
<evidence type="ECO:0000256" key="1">
    <source>
        <dbReference type="ARBA" id="ARBA00004141"/>
    </source>
</evidence>
<dbReference type="Gene3D" id="3.30.70.1450">
    <property type="entry name" value="Regulator of K+ conductance, C-terminal domain"/>
    <property type="match status" value="2"/>
</dbReference>
<feature type="transmembrane region" description="Helical" evidence="7">
    <location>
        <begin position="526"/>
        <end position="547"/>
    </location>
</feature>
<dbReference type="Pfam" id="PF03600">
    <property type="entry name" value="CitMHS"/>
    <property type="match status" value="1"/>
</dbReference>
<comment type="caution">
    <text evidence="9">The sequence shown here is derived from an EMBL/GenBank/DDBJ whole genome shotgun (WGS) entry which is preliminary data.</text>
</comment>
<keyword evidence="6 7" id="KW-0472">Membrane</keyword>
<feature type="transmembrane region" description="Helical" evidence="7">
    <location>
        <begin position="54"/>
        <end position="73"/>
    </location>
</feature>
<dbReference type="PANTHER" id="PTHR43652">
    <property type="entry name" value="BASIC AMINO ACID ANTIPORTER YFCC-RELATED"/>
    <property type="match status" value="1"/>
</dbReference>
<feature type="transmembrane region" description="Helical" evidence="7">
    <location>
        <begin position="592"/>
        <end position="612"/>
    </location>
</feature>
<keyword evidence="3 7" id="KW-0812">Transmembrane</keyword>
<dbReference type="PANTHER" id="PTHR43652:SF1">
    <property type="entry name" value="RESPONSE REGULATOR"/>
    <property type="match status" value="1"/>
</dbReference>
<evidence type="ECO:0000256" key="7">
    <source>
        <dbReference type="SAM" id="Phobius"/>
    </source>
</evidence>
<evidence type="ECO:0000256" key="3">
    <source>
        <dbReference type="ARBA" id="ARBA00022692"/>
    </source>
</evidence>
<feature type="domain" description="RCK C-terminal" evidence="8">
    <location>
        <begin position="217"/>
        <end position="310"/>
    </location>
</feature>
<evidence type="ECO:0000313" key="10">
    <source>
        <dbReference type="Proteomes" id="UP000622653"/>
    </source>
</evidence>
<accession>A0A8J7GD68</accession>
<evidence type="ECO:0000259" key="8">
    <source>
        <dbReference type="PROSITE" id="PS51202"/>
    </source>
</evidence>